<protein>
    <submittedName>
        <fullName evidence="1">Ester cyclase</fullName>
    </submittedName>
</protein>
<evidence type="ECO:0000313" key="1">
    <source>
        <dbReference type="EMBL" id="WIX79183.1"/>
    </source>
</evidence>
<name>A0A9Y2IIY2_9PSEU</name>
<proteinExistence type="predicted"/>
<keyword evidence="2" id="KW-1185">Reference proteome</keyword>
<dbReference type="GO" id="GO:0030638">
    <property type="term" value="P:polyketide metabolic process"/>
    <property type="evidence" value="ECO:0007669"/>
    <property type="project" value="InterPro"/>
</dbReference>
<dbReference type="Gene3D" id="3.10.450.50">
    <property type="match status" value="1"/>
</dbReference>
<sequence>MNHGPTDEPAREAVVGAGEIVRTSFSDAVLHVDDILIDGDKAAVRWTMTATHDGDFLGTPPTGKAISLRATVVFGLRDGRIAELWPMLDFHGLLRQVAA</sequence>
<dbReference type="KEGG" id="acab:QRX50_49030"/>
<dbReference type="AlphaFoldDB" id="A0A9Y2IIY2"/>
<gene>
    <name evidence="1" type="ORF">QRX50_49030</name>
</gene>
<dbReference type="Pfam" id="PF07366">
    <property type="entry name" value="SnoaL"/>
    <property type="match status" value="1"/>
</dbReference>
<reference evidence="1 2" key="1">
    <citation type="submission" date="2023-06" db="EMBL/GenBank/DDBJ databases">
        <authorList>
            <person name="Oyuntsetseg B."/>
            <person name="Kim S.B."/>
        </authorList>
    </citation>
    <scope>NUCLEOTIDE SEQUENCE [LARGE SCALE GENOMIC DNA]</scope>
    <source>
        <strain evidence="1 2">2-15</strain>
    </source>
</reference>
<dbReference type="InterPro" id="IPR009959">
    <property type="entry name" value="Cyclase_SnoaL-like"/>
</dbReference>
<dbReference type="PANTHER" id="PTHR38436">
    <property type="entry name" value="POLYKETIDE CYCLASE SNOAL-LIKE DOMAIN"/>
    <property type="match status" value="1"/>
</dbReference>
<organism evidence="1 2">
    <name type="scientific">Amycolatopsis carbonis</name>
    <dbReference type="NCBI Taxonomy" id="715471"/>
    <lineage>
        <taxon>Bacteria</taxon>
        <taxon>Bacillati</taxon>
        <taxon>Actinomycetota</taxon>
        <taxon>Actinomycetes</taxon>
        <taxon>Pseudonocardiales</taxon>
        <taxon>Pseudonocardiaceae</taxon>
        <taxon>Amycolatopsis</taxon>
    </lineage>
</organism>
<accession>A0A9Y2IIY2</accession>
<dbReference type="InterPro" id="IPR032710">
    <property type="entry name" value="NTF2-like_dom_sf"/>
</dbReference>
<dbReference type="RefSeq" id="WP_285969875.1">
    <property type="nucleotide sequence ID" value="NZ_CP127294.1"/>
</dbReference>
<dbReference type="SUPFAM" id="SSF54427">
    <property type="entry name" value="NTF2-like"/>
    <property type="match status" value="1"/>
</dbReference>
<dbReference type="EMBL" id="CP127294">
    <property type="protein sequence ID" value="WIX79183.1"/>
    <property type="molecule type" value="Genomic_DNA"/>
</dbReference>
<dbReference type="Proteomes" id="UP001236014">
    <property type="component" value="Chromosome"/>
</dbReference>
<dbReference type="PANTHER" id="PTHR38436:SF1">
    <property type="entry name" value="ESTER CYCLASE"/>
    <property type="match status" value="1"/>
</dbReference>
<evidence type="ECO:0000313" key="2">
    <source>
        <dbReference type="Proteomes" id="UP001236014"/>
    </source>
</evidence>